<evidence type="ECO:0000259" key="11">
    <source>
        <dbReference type="PROSITE" id="PS51198"/>
    </source>
</evidence>
<keyword evidence="5 10" id="KW-0067">ATP-binding</keyword>
<evidence type="ECO:0000256" key="9">
    <source>
        <dbReference type="ARBA" id="ARBA00048988"/>
    </source>
</evidence>
<evidence type="ECO:0000256" key="4">
    <source>
        <dbReference type="ARBA" id="ARBA00022806"/>
    </source>
</evidence>
<keyword evidence="2 10" id="KW-0547">Nucleotide-binding</keyword>
<keyword evidence="14" id="KW-1185">Reference proteome</keyword>
<dbReference type="InterPro" id="IPR000212">
    <property type="entry name" value="DNA_helicase_UvrD/REP"/>
</dbReference>
<comment type="catalytic activity">
    <reaction evidence="7">
        <text>Couples ATP hydrolysis with the unwinding of duplex DNA by translocating in the 3'-5' direction.</text>
        <dbReference type="EC" id="5.6.2.4"/>
    </reaction>
</comment>
<feature type="domain" description="UvrD-like helicase ATP-binding" evidence="11">
    <location>
        <begin position="10"/>
        <end position="290"/>
    </location>
</feature>
<dbReference type="SUPFAM" id="SSF52540">
    <property type="entry name" value="P-loop containing nucleoside triphosphate hydrolases"/>
    <property type="match status" value="1"/>
</dbReference>
<keyword evidence="6" id="KW-0413">Isomerase</keyword>
<dbReference type="GO" id="GO:0000725">
    <property type="term" value="P:recombinational repair"/>
    <property type="evidence" value="ECO:0007669"/>
    <property type="project" value="TreeGrafter"/>
</dbReference>
<dbReference type="PROSITE" id="PS51198">
    <property type="entry name" value="UVRD_HELICASE_ATP_BIND"/>
    <property type="match status" value="1"/>
</dbReference>
<dbReference type="GO" id="GO:0016787">
    <property type="term" value="F:hydrolase activity"/>
    <property type="evidence" value="ECO:0007669"/>
    <property type="project" value="UniProtKB-UniRule"/>
</dbReference>
<feature type="binding site" evidence="10">
    <location>
        <begin position="31"/>
        <end position="38"/>
    </location>
    <ligand>
        <name>ATP</name>
        <dbReference type="ChEBI" id="CHEBI:30616"/>
    </ligand>
</feature>
<sequence>MSAEASAILEALDPDQREIAEALRGPVSVLAGAGTGKTRAITHRIAYGVRSGVYDPERVLAVTFTRKAAGELQGRLRDLGVEGVRANTFHGAALAQLGHFWPQFVGGDAPKLIPGKVATISHAVEALGLRFGAETLRDLAAEIEWRKVSMISIDEYAHRIDERPKLVGVDAEKMVAIQQGYQHVLEERRQIDFEDVLVLLAGMLEVEPRASLQVRERYRFFTVDEFQDVSPLQHHLLSLWLGARDDVCVVGDASQTIYSFAGAASKYLLGFGLEYPNAREFRLERNYRSVEPVVHSANRLMRDRPGALHLSPMRTEVAPQPTFEWFATEQDEARAVAQSIATALKAGTPASEIAVLYRTNAQSARIEESLTNEGIPSRVHGAQRFFDRADVRRAILLIRAQAKAGDSRPLFQVVSDMLREVGWSTKPPQGAAEREKWEALNSILAMADDQSPTTSIVEFSEELLARQRAQHEPKFEAVTLSAVHAAKGLEWKFVHVVGMSEGIFPISHAVAEHEIEEERRLAYVAFTRARDELLVSGYQSAARVSRRPSRFVSEAGILR</sequence>
<evidence type="ECO:0000256" key="5">
    <source>
        <dbReference type="ARBA" id="ARBA00022840"/>
    </source>
</evidence>
<dbReference type="RefSeq" id="WP_187555361.1">
    <property type="nucleotide sequence ID" value="NZ_CP060716.1"/>
</dbReference>
<reference evidence="13 14" key="1">
    <citation type="submission" date="2020-08" db="EMBL/GenBank/DDBJ databases">
        <title>Genome sequence of Leucobacter denitrificans KACC 14055T.</title>
        <authorList>
            <person name="Hyun D.-W."/>
            <person name="Bae J.-W."/>
        </authorList>
    </citation>
    <scope>NUCLEOTIDE SEQUENCE [LARGE SCALE GENOMIC DNA]</scope>
    <source>
        <strain evidence="13 14">KACC 14055</strain>
    </source>
</reference>
<dbReference type="Gene3D" id="1.10.486.10">
    <property type="entry name" value="PCRA, domain 4"/>
    <property type="match status" value="1"/>
</dbReference>
<dbReference type="InterPro" id="IPR027417">
    <property type="entry name" value="P-loop_NTPase"/>
</dbReference>
<dbReference type="AlphaFoldDB" id="A0A7G9S4W6"/>
<dbReference type="EMBL" id="CP060716">
    <property type="protein sequence ID" value="QNN62891.1"/>
    <property type="molecule type" value="Genomic_DNA"/>
</dbReference>
<accession>A0A7G9S4W6</accession>
<dbReference type="GO" id="GO:0003677">
    <property type="term" value="F:DNA binding"/>
    <property type="evidence" value="ECO:0007669"/>
    <property type="project" value="InterPro"/>
</dbReference>
<evidence type="ECO:0000256" key="10">
    <source>
        <dbReference type="PROSITE-ProRule" id="PRU00560"/>
    </source>
</evidence>
<dbReference type="EC" id="5.6.2.4" evidence="8"/>
<name>A0A7G9S4W6_9MICO</name>
<dbReference type="PROSITE" id="PS51217">
    <property type="entry name" value="UVRD_HELICASE_CTER"/>
    <property type="match status" value="1"/>
</dbReference>
<dbReference type="KEGG" id="ldn:H9L06_00380"/>
<dbReference type="GO" id="GO:0043138">
    <property type="term" value="F:3'-5' DNA helicase activity"/>
    <property type="evidence" value="ECO:0007669"/>
    <property type="project" value="UniProtKB-EC"/>
</dbReference>
<protein>
    <recommendedName>
        <fullName evidence="8">DNA 3'-5' helicase</fullName>
        <ecNumber evidence="8">5.6.2.4</ecNumber>
    </recommendedName>
</protein>
<dbReference type="CDD" id="cd17932">
    <property type="entry name" value="DEXQc_UvrD"/>
    <property type="match status" value="1"/>
</dbReference>
<dbReference type="InterPro" id="IPR013986">
    <property type="entry name" value="DExx_box_DNA_helicase_dom_sf"/>
</dbReference>
<dbReference type="GO" id="GO:0005829">
    <property type="term" value="C:cytosol"/>
    <property type="evidence" value="ECO:0007669"/>
    <property type="project" value="TreeGrafter"/>
</dbReference>
<feature type="domain" description="UvrD-like helicase C-terminal" evidence="12">
    <location>
        <begin position="291"/>
        <end position="531"/>
    </location>
</feature>
<keyword evidence="3 10" id="KW-0378">Hydrolase</keyword>
<dbReference type="Gene3D" id="3.40.50.300">
    <property type="entry name" value="P-loop containing nucleotide triphosphate hydrolases"/>
    <property type="match status" value="3"/>
</dbReference>
<evidence type="ECO:0000256" key="1">
    <source>
        <dbReference type="ARBA" id="ARBA00009922"/>
    </source>
</evidence>
<dbReference type="InterPro" id="IPR014016">
    <property type="entry name" value="UvrD-like_ATP-bd"/>
</dbReference>
<dbReference type="GO" id="GO:0033202">
    <property type="term" value="C:DNA helicase complex"/>
    <property type="evidence" value="ECO:0007669"/>
    <property type="project" value="TreeGrafter"/>
</dbReference>
<dbReference type="Pfam" id="PF00580">
    <property type="entry name" value="UvrD-helicase"/>
    <property type="match status" value="1"/>
</dbReference>
<dbReference type="PANTHER" id="PTHR11070:SF69">
    <property type="entry name" value="ATP-DEPENDENT DNA HELICASE UVRD2"/>
    <property type="match status" value="1"/>
</dbReference>
<dbReference type="GO" id="GO:0005524">
    <property type="term" value="F:ATP binding"/>
    <property type="evidence" value="ECO:0007669"/>
    <property type="project" value="UniProtKB-UniRule"/>
</dbReference>
<evidence type="ECO:0000313" key="13">
    <source>
        <dbReference type="EMBL" id="QNN62891.1"/>
    </source>
</evidence>
<dbReference type="InterPro" id="IPR014017">
    <property type="entry name" value="DNA_helicase_UvrD-like_C"/>
</dbReference>
<evidence type="ECO:0000256" key="8">
    <source>
        <dbReference type="ARBA" id="ARBA00034808"/>
    </source>
</evidence>
<comment type="catalytic activity">
    <reaction evidence="9">
        <text>ATP + H2O = ADP + phosphate + H(+)</text>
        <dbReference type="Rhea" id="RHEA:13065"/>
        <dbReference type="ChEBI" id="CHEBI:15377"/>
        <dbReference type="ChEBI" id="CHEBI:15378"/>
        <dbReference type="ChEBI" id="CHEBI:30616"/>
        <dbReference type="ChEBI" id="CHEBI:43474"/>
        <dbReference type="ChEBI" id="CHEBI:456216"/>
        <dbReference type="EC" id="5.6.2.4"/>
    </reaction>
</comment>
<dbReference type="Gene3D" id="1.10.10.160">
    <property type="match status" value="1"/>
</dbReference>
<dbReference type="Pfam" id="PF13361">
    <property type="entry name" value="UvrD_C"/>
    <property type="match status" value="2"/>
</dbReference>
<comment type="similarity">
    <text evidence="1">Belongs to the helicase family. UvrD subfamily.</text>
</comment>
<dbReference type="PANTHER" id="PTHR11070">
    <property type="entry name" value="UVRD / RECB / PCRA DNA HELICASE FAMILY MEMBER"/>
    <property type="match status" value="1"/>
</dbReference>
<dbReference type="Proteomes" id="UP000515934">
    <property type="component" value="Chromosome"/>
</dbReference>
<evidence type="ECO:0000259" key="12">
    <source>
        <dbReference type="PROSITE" id="PS51217"/>
    </source>
</evidence>
<evidence type="ECO:0000313" key="14">
    <source>
        <dbReference type="Proteomes" id="UP000515934"/>
    </source>
</evidence>
<organism evidence="13 14">
    <name type="scientific">Leucobacter denitrificans</name>
    <dbReference type="NCBI Taxonomy" id="683042"/>
    <lineage>
        <taxon>Bacteria</taxon>
        <taxon>Bacillati</taxon>
        <taxon>Actinomycetota</taxon>
        <taxon>Actinomycetes</taxon>
        <taxon>Micrococcales</taxon>
        <taxon>Microbacteriaceae</taxon>
        <taxon>Leucobacter</taxon>
    </lineage>
</organism>
<proteinExistence type="inferred from homology"/>
<evidence type="ECO:0000256" key="2">
    <source>
        <dbReference type="ARBA" id="ARBA00022741"/>
    </source>
</evidence>
<evidence type="ECO:0000256" key="6">
    <source>
        <dbReference type="ARBA" id="ARBA00023235"/>
    </source>
</evidence>
<evidence type="ECO:0000256" key="7">
    <source>
        <dbReference type="ARBA" id="ARBA00034617"/>
    </source>
</evidence>
<gene>
    <name evidence="13" type="ORF">H9L06_00380</name>
</gene>
<evidence type="ECO:0000256" key="3">
    <source>
        <dbReference type="ARBA" id="ARBA00022801"/>
    </source>
</evidence>
<keyword evidence="4 10" id="KW-0347">Helicase</keyword>